<dbReference type="SUPFAM" id="SSF54373">
    <property type="entry name" value="FAD-linked reductases, C-terminal domain"/>
    <property type="match status" value="1"/>
</dbReference>
<dbReference type="InterPro" id="IPR000172">
    <property type="entry name" value="GMC_OxRdtase_N"/>
</dbReference>
<dbReference type="PANTHER" id="PTHR46056:SF12">
    <property type="entry name" value="LONG-CHAIN-ALCOHOL OXIDASE"/>
    <property type="match status" value="1"/>
</dbReference>
<gene>
    <name evidence="7" type="ORF">BFS30_22180</name>
</gene>
<dbReference type="GO" id="GO:0050660">
    <property type="term" value="F:flavin adenine dinucleotide binding"/>
    <property type="evidence" value="ECO:0007669"/>
    <property type="project" value="InterPro"/>
</dbReference>
<dbReference type="GO" id="GO:0016614">
    <property type="term" value="F:oxidoreductase activity, acting on CH-OH group of donors"/>
    <property type="evidence" value="ECO:0007669"/>
    <property type="project" value="InterPro"/>
</dbReference>
<feature type="domain" description="Glucose-methanol-choline oxidoreductase C-terminal" evidence="6">
    <location>
        <begin position="423"/>
        <end position="538"/>
    </location>
</feature>
<dbReference type="Pfam" id="PF13450">
    <property type="entry name" value="NAD_binding_8"/>
    <property type="match status" value="1"/>
</dbReference>
<dbReference type="InterPro" id="IPR036188">
    <property type="entry name" value="FAD/NAD-bd_sf"/>
</dbReference>
<sequence>MKKYDAIIVGSGAGGATAARVLTQNGLTVAVLEKGDWKKSEDFLPYDELHFAEHKFLTPNEKKDPMIWVNSKNEEKPVHQWWLANMVGGATNLWEANLPRYTEEDFSITRFMKDIPADTSMVDWPWTYEEFQPYFERAEWEWGVSGAVNQSAAQEKTRSGYNYPMLPIKPHASNQFIQEAFRKFGMNPYQSPRGINSKTFGGRPACPYCGFCQGFGCAVNDRATAANTVLQKAMETGKCEVLTGYNVMRLIHEQGKIKGVVYKTEPGGPEKEMTAPLVFVSVQAIHSARLFLNSGIPDPNKMIGHNFTYHTKGSLEFVFKNAPVWGSYRADSISQPRTGLGSLQLRDLYLINDKNTYLSKGGKFSIYDPYTINPPIKAVSRCGFHPKKAKNVWGKDLVERMVELRTYGGASFSFTGETMSRYDNRIELDATRTDEWGVPLPKVFYKHHQYDMDLSKYALGKVEEIMTDAGGELRLKEAQGLENPGYGHNHGSLRAGKNEGASVLDSNCQSWTVKGLYVLDAAWMPTAGASNPTLTQIANVYRVCEKITKKSY</sequence>
<dbReference type="RefSeq" id="WP_069381287.1">
    <property type="nucleotide sequence ID" value="NZ_CP017141.1"/>
</dbReference>
<dbReference type="PANTHER" id="PTHR46056">
    <property type="entry name" value="LONG-CHAIN-ALCOHOL OXIDASE"/>
    <property type="match status" value="1"/>
</dbReference>
<dbReference type="KEGG" id="psty:BFS30_22180"/>
<evidence type="ECO:0000256" key="3">
    <source>
        <dbReference type="ARBA" id="ARBA00022827"/>
    </source>
</evidence>
<feature type="domain" description="Glucose-methanol-choline oxidoreductase N-terminal" evidence="5">
    <location>
        <begin position="126"/>
        <end position="311"/>
    </location>
</feature>
<accession>A0A1D7QLT2</accession>
<name>A0A1D7QLT2_9SPHI</name>
<evidence type="ECO:0000256" key="4">
    <source>
        <dbReference type="ARBA" id="ARBA00023002"/>
    </source>
</evidence>
<evidence type="ECO:0000259" key="5">
    <source>
        <dbReference type="Pfam" id="PF00732"/>
    </source>
</evidence>
<keyword evidence="4" id="KW-0560">Oxidoreductase</keyword>
<dbReference type="AlphaFoldDB" id="A0A1D7QLT2"/>
<dbReference type="Pfam" id="PF05199">
    <property type="entry name" value="GMC_oxred_C"/>
    <property type="match status" value="1"/>
</dbReference>
<evidence type="ECO:0000256" key="1">
    <source>
        <dbReference type="ARBA" id="ARBA00010790"/>
    </source>
</evidence>
<evidence type="ECO:0000256" key="2">
    <source>
        <dbReference type="ARBA" id="ARBA00022630"/>
    </source>
</evidence>
<dbReference type="InterPro" id="IPR007867">
    <property type="entry name" value="GMC_OxRtase_C"/>
</dbReference>
<reference evidence="7 8" key="1">
    <citation type="submission" date="2016-08" db="EMBL/GenBank/DDBJ databases">
        <authorList>
            <person name="Seilhamer J.J."/>
        </authorList>
    </citation>
    <scope>NUCLEOTIDE SEQUENCE [LARGE SCALE GENOMIC DNA]</scope>
    <source>
        <strain evidence="7 8">DX4</strain>
    </source>
</reference>
<dbReference type="Proteomes" id="UP000094313">
    <property type="component" value="Chromosome"/>
</dbReference>
<dbReference type="EMBL" id="CP017141">
    <property type="protein sequence ID" value="AOM79625.1"/>
    <property type="molecule type" value="Genomic_DNA"/>
</dbReference>
<protein>
    <recommendedName>
        <fullName evidence="9">Choline dehydrogenase</fullName>
    </recommendedName>
</protein>
<proteinExistence type="inferred from homology"/>
<dbReference type="Pfam" id="PF00732">
    <property type="entry name" value="GMC_oxred_N"/>
    <property type="match status" value="1"/>
</dbReference>
<comment type="similarity">
    <text evidence="1">Belongs to the GMC oxidoreductase family.</text>
</comment>
<dbReference type="Gene3D" id="3.50.50.60">
    <property type="entry name" value="FAD/NAD(P)-binding domain"/>
    <property type="match status" value="2"/>
</dbReference>
<dbReference type="OrthoDB" id="9787779at2"/>
<evidence type="ECO:0000313" key="8">
    <source>
        <dbReference type="Proteomes" id="UP000094313"/>
    </source>
</evidence>
<keyword evidence="8" id="KW-1185">Reference proteome</keyword>
<keyword evidence="3" id="KW-0274">FAD</keyword>
<evidence type="ECO:0000313" key="7">
    <source>
        <dbReference type="EMBL" id="AOM79625.1"/>
    </source>
</evidence>
<keyword evidence="2" id="KW-0285">Flavoprotein</keyword>
<evidence type="ECO:0000259" key="6">
    <source>
        <dbReference type="Pfam" id="PF05199"/>
    </source>
</evidence>
<dbReference type="SUPFAM" id="SSF51905">
    <property type="entry name" value="FAD/NAD(P)-binding domain"/>
    <property type="match status" value="1"/>
</dbReference>
<organism evidence="7 8">
    <name type="scientific">Pedobacter steynii</name>
    <dbReference type="NCBI Taxonomy" id="430522"/>
    <lineage>
        <taxon>Bacteria</taxon>
        <taxon>Pseudomonadati</taxon>
        <taxon>Bacteroidota</taxon>
        <taxon>Sphingobacteriia</taxon>
        <taxon>Sphingobacteriales</taxon>
        <taxon>Sphingobacteriaceae</taxon>
        <taxon>Pedobacter</taxon>
    </lineage>
</organism>
<evidence type="ECO:0008006" key="9">
    <source>
        <dbReference type="Google" id="ProtNLM"/>
    </source>
</evidence>